<evidence type="ECO:0000313" key="2">
    <source>
        <dbReference type="Proteomes" id="UP000287651"/>
    </source>
</evidence>
<sequence>MMGTMDRVEINNKTINADEDVNGKSLCYPHCCSHYKERGRRRREILYDKGKHEVSDVAVLLLKWDAIA</sequence>
<dbReference type="EMBL" id="AMZH03012561">
    <property type="protein sequence ID" value="RRT50805.1"/>
    <property type="molecule type" value="Genomic_DNA"/>
</dbReference>
<protein>
    <submittedName>
        <fullName evidence="1">Uncharacterized protein</fullName>
    </submittedName>
</protein>
<dbReference type="Proteomes" id="UP000287651">
    <property type="component" value="Unassembled WGS sequence"/>
</dbReference>
<proteinExistence type="predicted"/>
<accession>A0A426YGF0</accession>
<evidence type="ECO:0000313" key="1">
    <source>
        <dbReference type="EMBL" id="RRT50805.1"/>
    </source>
</evidence>
<comment type="caution">
    <text evidence="1">The sequence shown here is derived from an EMBL/GenBank/DDBJ whole genome shotgun (WGS) entry which is preliminary data.</text>
</comment>
<gene>
    <name evidence="1" type="ORF">B296_00040672</name>
</gene>
<reference evidence="1 2" key="1">
    <citation type="journal article" date="2014" name="Agronomy (Basel)">
        <title>A Draft Genome Sequence for Ensete ventricosum, the Drought-Tolerant Tree Against Hunger.</title>
        <authorList>
            <person name="Harrison J."/>
            <person name="Moore K.A."/>
            <person name="Paszkiewicz K."/>
            <person name="Jones T."/>
            <person name="Grant M."/>
            <person name="Ambacheew D."/>
            <person name="Muzemil S."/>
            <person name="Studholme D.J."/>
        </authorList>
    </citation>
    <scope>NUCLEOTIDE SEQUENCE [LARGE SCALE GENOMIC DNA]</scope>
</reference>
<dbReference type="AlphaFoldDB" id="A0A426YGF0"/>
<organism evidence="1 2">
    <name type="scientific">Ensete ventricosum</name>
    <name type="common">Abyssinian banana</name>
    <name type="synonym">Musa ensete</name>
    <dbReference type="NCBI Taxonomy" id="4639"/>
    <lineage>
        <taxon>Eukaryota</taxon>
        <taxon>Viridiplantae</taxon>
        <taxon>Streptophyta</taxon>
        <taxon>Embryophyta</taxon>
        <taxon>Tracheophyta</taxon>
        <taxon>Spermatophyta</taxon>
        <taxon>Magnoliopsida</taxon>
        <taxon>Liliopsida</taxon>
        <taxon>Zingiberales</taxon>
        <taxon>Musaceae</taxon>
        <taxon>Ensete</taxon>
    </lineage>
</organism>
<name>A0A426YGF0_ENSVE</name>